<feature type="transmembrane region" description="Helical" evidence="9">
    <location>
        <begin position="193"/>
        <end position="214"/>
    </location>
</feature>
<gene>
    <name evidence="11" type="primary">COX3</name>
</gene>
<evidence type="ECO:0000256" key="8">
    <source>
        <dbReference type="RuleBase" id="RU003375"/>
    </source>
</evidence>
<evidence type="ECO:0000256" key="2">
    <source>
        <dbReference type="ARBA" id="ARBA00010581"/>
    </source>
</evidence>
<evidence type="ECO:0000256" key="1">
    <source>
        <dbReference type="ARBA" id="ARBA00004141"/>
    </source>
</evidence>
<dbReference type="PANTHER" id="PTHR11403:SF7">
    <property type="entry name" value="CYTOCHROME C OXIDASE SUBUNIT 3"/>
    <property type="match status" value="1"/>
</dbReference>
<evidence type="ECO:0000256" key="9">
    <source>
        <dbReference type="SAM" id="Phobius"/>
    </source>
</evidence>
<accession>A0A0A7CB56</accession>
<dbReference type="InterPro" id="IPR000298">
    <property type="entry name" value="Cyt_c_oxidase-like_su3"/>
</dbReference>
<dbReference type="GO" id="GO:0004129">
    <property type="term" value="F:cytochrome-c oxidase activity"/>
    <property type="evidence" value="ECO:0007669"/>
    <property type="project" value="InterPro"/>
</dbReference>
<sequence>MSVIPAFSASFVGLGLVGLFLWKVSFVFIVLVCVVLLIVIFLYDSLSCVVHHYESAFWLFVLSEVIVFGSFLICCLFFDCWSYVSLSSSLEIPFIGCFVLLGSSITVTGFHHLLGWRYCDLLLFMTIVLGLSFVVLQILEMEEVSCNIVDGSFYSSSFCTVGLHFSHVVLGVIGLVTLFLVGSDNFGVYRCTVLAWYWHFVDYIWLLVYTIVYVC</sequence>
<keyword evidence="8 11" id="KW-0496">Mitochondrion</keyword>
<keyword evidence="4 8" id="KW-0812">Transmembrane</keyword>
<comment type="similarity">
    <text evidence="2 8">Belongs to the cytochrome c oxidase subunit 3 family.</text>
</comment>
<dbReference type="InterPro" id="IPR013833">
    <property type="entry name" value="Cyt_c_oxidase_su3_a-hlx"/>
</dbReference>
<feature type="transmembrane region" description="Helical" evidence="9">
    <location>
        <begin position="161"/>
        <end position="181"/>
    </location>
</feature>
<dbReference type="EMBL" id="KJ559023">
    <property type="protein sequence ID" value="AIA24295.1"/>
    <property type="molecule type" value="Genomic_DNA"/>
</dbReference>
<evidence type="ECO:0000256" key="5">
    <source>
        <dbReference type="ARBA" id="ARBA00022967"/>
    </source>
</evidence>
<dbReference type="InterPro" id="IPR024791">
    <property type="entry name" value="Cyt_c/ubiquinol_Oxase_su3"/>
</dbReference>
<evidence type="ECO:0000256" key="7">
    <source>
        <dbReference type="ARBA" id="ARBA00023136"/>
    </source>
</evidence>
<dbReference type="Gene3D" id="1.20.120.80">
    <property type="entry name" value="Cytochrome c oxidase, subunit III, four-helix bundle"/>
    <property type="match status" value="1"/>
</dbReference>
<dbReference type="InterPro" id="IPR035973">
    <property type="entry name" value="Cyt_c_oxidase_su3-like_sf"/>
</dbReference>
<dbReference type="CDD" id="cd00386">
    <property type="entry name" value="Heme_Cu_Oxidase_III_like"/>
    <property type="match status" value="1"/>
</dbReference>
<feature type="transmembrane region" description="Helical" evidence="9">
    <location>
        <begin position="55"/>
        <end position="84"/>
    </location>
</feature>
<dbReference type="GO" id="GO:0016020">
    <property type="term" value="C:membrane"/>
    <property type="evidence" value="ECO:0007669"/>
    <property type="project" value="UniProtKB-SubCell"/>
</dbReference>
<dbReference type="AlphaFoldDB" id="A0A0A7CB56"/>
<comment type="subcellular location">
    <subcellularLocation>
        <location evidence="1">Membrane</location>
        <topology evidence="1">Multi-pass membrane protein</topology>
    </subcellularLocation>
</comment>
<evidence type="ECO:0000256" key="6">
    <source>
        <dbReference type="ARBA" id="ARBA00022989"/>
    </source>
</evidence>
<organism evidence="11">
    <name type="scientific">Echinococcus granulosus</name>
    <name type="common">Hydatid tapeworm</name>
    <dbReference type="NCBI Taxonomy" id="6210"/>
    <lineage>
        <taxon>Eukaryota</taxon>
        <taxon>Metazoa</taxon>
        <taxon>Spiralia</taxon>
        <taxon>Lophotrochozoa</taxon>
        <taxon>Platyhelminthes</taxon>
        <taxon>Cestoda</taxon>
        <taxon>Eucestoda</taxon>
        <taxon>Cyclophyllidea</taxon>
        <taxon>Taeniidae</taxon>
        <taxon>Echinococcus</taxon>
        <taxon>Echinococcus granulosus group</taxon>
    </lineage>
</organism>
<protein>
    <recommendedName>
        <fullName evidence="3 8">Cytochrome c oxidase subunit 3</fullName>
    </recommendedName>
</protein>
<evidence type="ECO:0000256" key="4">
    <source>
        <dbReference type="ARBA" id="ARBA00022692"/>
    </source>
</evidence>
<dbReference type="GO" id="GO:0019646">
    <property type="term" value="P:aerobic electron transport chain"/>
    <property type="evidence" value="ECO:0007669"/>
    <property type="project" value="InterPro"/>
</dbReference>
<keyword evidence="5" id="KW-1278">Translocase</keyword>
<dbReference type="Pfam" id="PF00510">
    <property type="entry name" value="COX3"/>
    <property type="match status" value="1"/>
</dbReference>
<evidence type="ECO:0000313" key="11">
    <source>
        <dbReference type="EMBL" id="AIA24295.1"/>
    </source>
</evidence>
<keyword evidence="6 9" id="KW-1133">Transmembrane helix</keyword>
<dbReference type="SUPFAM" id="SSF81452">
    <property type="entry name" value="Cytochrome c oxidase subunit III-like"/>
    <property type="match status" value="1"/>
</dbReference>
<feature type="transmembrane region" description="Helical" evidence="9">
    <location>
        <begin position="20"/>
        <end position="43"/>
    </location>
</feature>
<dbReference type="PANTHER" id="PTHR11403">
    <property type="entry name" value="CYTOCHROME C OXIDASE SUBUNIT III"/>
    <property type="match status" value="1"/>
</dbReference>
<feature type="transmembrane region" description="Helical" evidence="9">
    <location>
        <begin position="90"/>
        <end position="114"/>
    </location>
</feature>
<feature type="transmembrane region" description="Helical" evidence="9">
    <location>
        <begin position="121"/>
        <end position="141"/>
    </location>
</feature>
<proteinExistence type="inferred from homology"/>
<evidence type="ECO:0000259" key="10">
    <source>
        <dbReference type="PROSITE" id="PS50253"/>
    </source>
</evidence>
<evidence type="ECO:0000256" key="3">
    <source>
        <dbReference type="ARBA" id="ARBA00015944"/>
    </source>
</evidence>
<name>A0A0A7CB56_ECHGR</name>
<reference evidence="11" key="1">
    <citation type="journal article" date="2014" name="Mitochondrial DNA">
        <title>The complete mitochondrial genome of G3 genotype of Echinococcus granulosus (Cestoda: Taeniidae).</title>
        <authorList>
            <person name="Wang N."/>
            <person name="Xie Y."/>
            <person name="Liu T."/>
            <person name="Zhong X."/>
            <person name="Wang J."/>
            <person name="Hu D."/>
            <person name="Wang S."/>
            <person name="Gu X."/>
            <person name="Peng X."/>
            <person name="Yang G."/>
        </authorList>
    </citation>
    <scope>NUCLEOTIDE SEQUENCE</scope>
</reference>
<comment type="function">
    <text evidence="8">Component of the cytochrome c oxidase, the last enzyme in the mitochondrial electron transport chain which drives oxidative phosphorylation. The respiratory chain contains 3 multisubunit complexes succinate dehydrogenase (complex II, CII), ubiquinol-cytochrome c oxidoreductase (cytochrome b-c1 complex, complex III, CIII) and cytochrome c oxidase (complex IV, CIV), that cooperate to transfer electrons derived from NADH and succinate to molecular oxygen, creating an electrochemical gradient over the inner membrane that drives transmembrane transport and the ATP synthase. Cytochrome c oxidase is the component of the respiratory chain that catalyzes the reduction of oxygen to water. Electrons originating from reduced cytochrome c in the intermembrane space (IMS) are transferred via the dinuclear copper A center (CU(A)) of subunit 2 and heme A of subunit 1 to the active site in subunit 1, a binuclear center (BNC) formed by heme A3 and copper B (CU(B)). The BNC reduces molecular oxygen to 2 water molecules using 4 electrons from cytochrome c in the IMS and 4 protons from the mitochondrial matrix.</text>
</comment>
<feature type="domain" description="Heme-copper oxidase subunit III family profile" evidence="10">
    <location>
        <begin position="1"/>
        <end position="215"/>
    </location>
</feature>
<geneLocation type="mitochondrion" evidence="11"/>
<dbReference type="PROSITE" id="PS50253">
    <property type="entry name" value="COX3"/>
    <property type="match status" value="1"/>
</dbReference>
<keyword evidence="7 9" id="KW-0472">Membrane</keyword>